<keyword evidence="2" id="KW-1185">Reference proteome</keyword>
<sequence length="66" mass="7563">MPPYPLSSIKACDTYMGLCGGDEIHATDANIIVEDEENRDTKLKDGMEFKSIDEAFESYKEYAFRY</sequence>
<gene>
    <name evidence="1" type="ORF">QJS10_CPB13g01154</name>
</gene>
<dbReference type="Proteomes" id="UP001180020">
    <property type="component" value="Unassembled WGS sequence"/>
</dbReference>
<dbReference type="AlphaFoldDB" id="A0AAV9DJ31"/>
<proteinExistence type="predicted"/>
<reference evidence="1" key="1">
    <citation type="journal article" date="2023" name="Nat. Commun.">
        <title>Diploid and tetraploid genomes of Acorus and the evolution of monocots.</title>
        <authorList>
            <person name="Ma L."/>
            <person name="Liu K.W."/>
            <person name="Li Z."/>
            <person name="Hsiao Y.Y."/>
            <person name="Qi Y."/>
            <person name="Fu T."/>
            <person name="Tang G.D."/>
            <person name="Zhang D."/>
            <person name="Sun W.H."/>
            <person name="Liu D.K."/>
            <person name="Li Y."/>
            <person name="Chen G.Z."/>
            <person name="Liu X.D."/>
            <person name="Liao X.Y."/>
            <person name="Jiang Y.T."/>
            <person name="Yu X."/>
            <person name="Hao Y."/>
            <person name="Huang J."/>
            <person name="Zhao X.W."/>
            <person name="Ke S."/>
            <person name="Chen Y.Y."/>
            <person name="Wu W.L."/>
            <person name="Hsu J.L."/>
            <person name="Lin Y.F."/>
            <person name="Huang M.D."/>
            <person name="Li C.Y."/>
            <person name="Huang L."/>
            <person name="Wang Z.W."/>
            <person name="Zhao X."/>
            <person name="Zhong W.Y."/>
            <person name="Peng D.H."/>
            <person name="Ahmad S."/>
            <person name="Lan S."/>
            <person name="Zhang J.S."/>
            <person name="Tsai W.C."/>
            <person name="Van de Peer Y."/>
            <person name="Liu Z.J."/>
        </authorList>
    </citation>
    <scope>NUCLEOTIDE SEQUENCE</scope>
    <source>
        <strain evidence="1">CP</strain>
    </source>
</reference>
<accession>A0AAV9DJ31</accession>
<evidence type="ECO:0000313" key="1">
    <source>
        <dbReference type="EMBL" id="KAK1301040.1"/>
    </source>
</evidence>
<reference evidence="1" key="2">
    <citation type="submission" date="2023-06" db="EMBL/GenBank/DDBJ databases">
        <authorList>
            <person name="Ma L."/>
            <person name="Liu K.-W."/>
            <person name="Li Z."/>
            <person name="Hsiao Y.-Y."/>
            <person name="Qi Y."/>
            <person name="Fu T."/>
            <person name="Tang G."/>
            <person name="Zhang D."/>
            <person name="Sun W.-H."/>
            <person name="Liu D.-K."/>
            <person name="Li Y."/>
            <person name="Chen G.-Z."/>
            <person name="Liu X.-D."/>
            <person name="Liao X.-Y."/>
            <person name="Jiang Y.-T."/>
            <person name="Yu X."/>
            <person name="Hao Y."/>
            <person name="Huang J."/>
            <person name="Zhao X.-W."/>
            <person name="Ke S."/>
            <person name="Chen Y.-Y."/>
            <person name="Wu W.-L."/>
            <person name="Hsu J.-L."/>
            <person name="Lin Y.-F."/>
            <person name="Huang M.-D."/>
            <person name="Li C.-Y."/>
            <person name="Huang L."/>
            <person name="Wang Z.-W."/>
            <person name="Zhao X."/>
            <person name="Zhong W.-Y."/>
            <person name="Peng D.-H."/>
            <person name="Ahmad S."/>
            <person name="Lan S."/>
            <person name="Zhang J.-S."/>
            <person name="Tsai W.-C."/>
            <person name="Van De Peer Y."/>
            <person name="Liu Z.-J."/>
        </authorList>
    </citation>
    <scope>NUCLEOTIDE SEQUENCE</scope>
    <source>
        <strain evidence="1">CP</strain>
        <tissue evidence="1">Leaves</tissue>
    </source>
</reference>
<evidence type="ECO:0000313" key="2">
    <source>
        <dbReference type="Proteomes" id="UP001180020"/>
    </source>
</evidence>
<name>A0AAV9DJ31_ACOCL</name>
<organism evidence="1 2">
    <name type="scientific">Acorus calamus</name>
    <name type="common">Sweet flag</name>
    <dbReference type="NCBI Taxonomy" id="4465"/>
    <lineage>
        <taxon>Eukaryota</taxon>
        <taxon>Viridiplantae</taxon>
        <taxon>Streptophyta</taxon>
        <taxon>Embryophyta</taxon>
        <taxon>Tracheophyta</taxon>
        <taxon>Spermatophyta</taxon>
        <taxon>Magnoliopsida</taxon>
        <taxon>Liliopsida</taxon>
        <taxon>Acoraceae</taxon>
        <taxon>Acorus</taxon>
    </lineage>
</organism>
<comment type="caution">
    <text evidence="1">The sequence shown here is derived from an EMBL/GenBank/DDBJ whole genome shotgun (WGS) entry which is preliminary data.</text>
</comment>
<dbReference type="EMBL" id="JAUJYO010000013">
    <property type="protein sequence ID" value="KAK1301040.1"/>
    <property type="molecule type" value="Genomic_DNA"/>
</dbReference>
<protein>
    <submittedName>
        <fullName evidence="1">Uncharacterized protein</fullName>
    </submittedName>
</protein>